<proteinExistence type="predicted"/>
<protein>
    <submittedName>
        <fullName evidence="2">Uncharacterized protein</fullName>
    </submittedName>
</protein>
<evidence type="ECO:0000256" key="1">
    <source>
        <dbReference type="SAM" id="MobiDB-lite"/>
    </source>
</evidence>
<evidence type="ECO:0000313" key="2">
    <source>
        <dbReference type="EMBL" id="JAE06466.1"/>
    </source>
</evidence>
<reference evidence="2" key="2">
    <citation type="journal article" date="2015" name="Data Brief">
        <title>Shoot transcriptome of the giant reed, Arundo donax.</title>
        <authorList>
            <person name="Barrero R.A."/>
            <person name="Guerrero F.D."/>
            <person name="Moolhuijzen P."/>
            <person name="Goolsby J.A."/>
            <person name="Tidwell J."/>
            <person name="Bellgard S.E."/>
            <person name="Bellgard M.I."/>
        </authorList>
    </citation>
    <scope>NUCLEOTIDE SEQUENCE</scope>
    <source>
        <tissue evidence="2">Shoot tissue taken approximately 20 cm above the soil surface</tissue>
    </source>
</reference>
<dbReference type="AlphaFoldDB" id="A0A0A9F8I3"/>
<name>A0A0A9F8I3_ARUDO</name>
<feature type="region of interest" description="Disordered" evidence="1">
    <location>
        <begin position="131"/>
        <end position="154"/>
    </location>
</feature>
<sequence length="154" mass="16880">MLATILDSSLFWEEFIPFGASTVIPGISSGNYAKVILSQKQKQTNKTSSPQFPAGEHHVQFASRRCFREARQCDVRGGEGAQSTRELPHRCCTSAHCALWSLLAAVRSIQNKNPPVGCARTEAIFPGSLRLRNSTGRVDPPLRLSKNSPATTRN</sequence>
<reference evidence="2" key="1">
    <citation type="submission" date="2014-09" db="EMBL/GenBank/DDBJ databases">
        <authorList>
            <person name="Magalhaes I.L.F."/>
            <person name="Oliveira U."/>
            <person name="Santos F.R."/>
            <person name="Vidigal T.H.D.A."/>
            <person name="Brescovit A.D."/>
            <person name="Santos A.J."/>
        </authorList>
    </citation>
    <scope>NUCLEOTIDE SEQUENCE</scope>
    <source>
        <tissue evidence="2">Shoot tissue taken approximately 20 cm above the soil surface</tissue>
    </source>
</reference>
<feature type="compositionally biased region" description="Polar residues" evidence="1">
    <location>
        <begin position="145"/>
        <end position="154"/>
    </location>
</feature>
<organism evidence="2">
    <name type="scientific">Arundo donax</name>
    <name type="common">Giant reed</name>
    <name type="synonym">Donax arundinaceus</name>
    <dbReference type="NCBI Taxonomy" id="35708"/>
    <lineage>
        <taxon>Eukaryota</taxon>
        <taxon>Viridiplantae</taxon>
        <taxon>Streptophyta</taxon>
        <taxon>Embryophyta</taxon>
        <taxon>Tracheophyta</taxon>
        <taxon>Spermatophyta</taxon>
        <taxon>Magnoliopsida</taxon>
        <taxon>Liliopsida</taxon>
        <taxon>Poales</taxon>
        <taxon>Poaceae</taxon>
        <taxon>PACMAD clade</taxon>
        <taxon>Arundinoideae</taxon>
        <taxon>Arundineae</taxon>
        <taxon>Arundo</taxon>
    </lineage>
</organism>
<dbReference type="EMBL" id="GBRH01191430">
    <property type="protein sequence ID" value="JAE06466.1"/>
    <property type="molecule type" value="Transcribed_RNA"/>
</dbReference>
<accession>A0A0A9F8I3</accession>